<evidence type="ECO:0000313" key="2">
    <source>
        <dbReference type="EMBL" id="PKY49139.1"/>
    </source>
</evidence>
<dbReference type="AlphaFoldDB" id="A0A2I1GR96"/>
<keyword evidence="3" id="KW-1185">Reference proteome</keyword>
<proteinExistence type="predicted"/>
<comment type="caution">
    <text evidence="2">The sequence shown here is derived from an EMBL/GenBank/DDBJ whole genome shotgun (WGS) entry which is preliminary data.</text>
</comment>
<dbReference type="EMBL" id="LLXI01000708">
    <property type="protein sequence ID" value="PKY49139.1"/>
    <property type="molecule type" value="Genomic_DNA"/>
</dbReference>
<dbReference type="VEuPathDB" id="FungiDB:RhiirA1_421717"/>
<organism evidence="2 3">
    <name type="scientific">Rhizophagus irregularis</name>
    <dbReference type="NCBI Taxonomy" id="588596"/>
    <lineage>
        <taxon>Eukaryota</taxon>
        <taxon>Fungi</taxon>
        <taxon>Fungi incertae sedis</taxon>
        <taxon>Mucoromycota</taxon>
        <taxon>Glomeromycotina</taxon>
        <taxon>Glomeromycetes</taxon>
        <taxon>Glomerales</taxon>
        <taxon>Glomeraceae</taxon>
        <taxon>Rhizophagus</taxon>
    </lineage>
</organism>
<reference evidence="2 3" key="1">
    <citation type="submission" date="2015-10" db="EMBL/GenBank/DDBJ databases">
        <title>Genome analyses suggest a sexual origin of heterokaryosis in a supposedly ancient asexual fungus.</title>
        <authorList>
            <person name="Ropars J."/>
            <person name="Sedzielewska K."/>
            <person name="Noel J."/>
            <person name="Charron P."/>
            <person name="Farinelli L."/>
            <person name="Marton T."/>
            <person name="Kruger M."/>
            <person name="Pelin A."/>
            <person name="Brachmann A."/>
            <person name="Corradi N."/>
        </authorList>
    </citation>
    <scope>NUCLEOTIDE SEQUENCE [LARGE SCALE GENOMIC DNA]</scope>
    <source>
        <strain evidence="2 3">A4</strain>
    </source>
</reference>
<evidence type="ECO:0008006" key="4">
    <source>
        <dbReference type="Google" id="ProtNLM"/>
    </source>
</evidence>
<evidence type="ECO:0000313" key="3">
    <source>
        <dbReference type="Proteomes" id="UP000234323"/>
    </source>
</evidence>
<evidence type="ECO:0000256" key="1">
    <source>
        <dbReference type="SAM" id="SignalP"/>
    </source>
</evidence>
<feature type="signal peptide" evidence="1">
    <location>
        <begin position="1"/>
        <end position="20"/>
    </location>
</feature>
<feature type="chain" id="PRO_5014175178" description="Secreted protein" evidence="1">
    <location>
        <begin position="21"/>
        <end position="81"/>
    </location>
</feature>
<accession>A0A2I1GR96</accession>
<keyword evidence="1" id="KW-0732">Signal</keyword>
<dbReference type="Proteomes" id="UP000234323">
    <property type="component" value="Unassembled WGS sequence"/>
</dbReference>
<gene>
    <name evidence="2" type="ORF">RhiirA4_405129</name>
</gene>
<sequence length="81" mass="9126">MAVMPASLLWLARIISPLLCCSWHAFYNIIYPRNFLSTNAGNSSSSFLAVKFDCGGGFDRTAVHREEHYLHVSFAKIKKMS</sequence>
<protein>
    <recommendedName>
        <fullName evidence="4">Secreted protein</fullName>
    </recommendedName>
</protein>
<name>A0A2I1GR96_9GLOM</name>